<evidence type="ECO:0000256" key="4">
    <source>
        <dbReference type="SAM" id="MobiDB-lite"/>
    </source>
</evidence>
<dbReference type="Gene3D" id="3.40.50.2300">
    <property type="match status" value="1"/>
</dbReference>
<dbReference type="Gene3D" id="1.10.10.10">
    <property type="entry name" value="Winged helix-like DNA-binding domain superfamily/Winged helix DNA-binding domain"/>
    <property type="match status" value="1"/>
</dbReference>
<evidence type="ECO:0000256" key="3">
    <source>
        <dbReference type="PROSITE-ProRule" id="PRU00169"/>
    </source>
</evidence>
<dbReference type="SMART" id="SM00448">
    <property type="entry name" value="REC"/>
    <property type="match status" value="1"/>
</dbReference>
<reference evidence="7 8" key="1">
    <citation type="submission" date="2024-07" db="EMBL/GenBank/DDBJ databases">
        <title>Luteimonas salilacus sp. nov., isolated from the shore soil of Salt Lake in Tibet of China.</title>
        <authorList>
            <person name="Zhang X."/>
            <person name="Li A."/>
        </authorList>
    </citation>
    <scope>NUCLEOTIDE SEQUENCE [LARGE SCALE GENOMIC DNA]</scope>
    <source>
        <strain evidence="7 8">B3-2-R+30</strain>
    </source>
</reference>
<dbReference type="SUPFAM" id="SSF52172">
    <property type="entry name" value="CheY-like"/>
    <property type="match status" value="1"/>
</dbReference>
<dbReference type="PROSITE" id="PS00622">
    <property type="entry name" value="HTH_LUXR_1"/>
    <property type="match status" value="1"/>
</dbReference>
<evidence type="ECO:0000259" key="6">
    <source>
        <dbReference type="PROSITE" id="PS50110"/>
    </source>
</evidence>
<dbReference type="PANTHER" id="PTHR45566">
    <property type="entry name" value="HTH-TYPE TRANSCRIPTIONAL REGULATOR YHJB-RELATED"/>
    <property type="match status" value="1"/>
</dbReference>
<dbReference type="Proteomes" id="UP001566331">
    <property type="component" value="Unassembled WGS sequence"/>
</dbReference>
<dbReference type="RefSeq" id="WP_370564722.1">
    <property type="nucleotide sequence ID" value="NZ_JBFWIB010000010.1"/>
</dbReference>
<dbReference type="PANTHER" id="PTHR45566:SF1">
    <property type="entry name" value="HTH-TYPE TRANSCRIPTIONAL REGULATOR YHJB-RELATED"/>
    <property type="match status" value="1"/>
</dbReference>
<gene>
    <name evidence="7" type="ORF">AB6713_15020</name>
</gene>
<name>A0ABV4HT30_9GAMM</name>
<dbReference type="Pfam" id="PF00196">
    <property type="entry name" value="GerE"/>
    <property type="match status" value="1"/>
</dbReference>
<dbReference type="InterPro" id="IPR000792">
    <property type="entry name" value="Tscrpt_reg_LuxR_C"/>
</dbReference>
<feature type="domain" description="Response regulatory" evidence="6">
    <location>
        <begin position="3"/>
        <end position="120"/>
    </location>
</feature>
<proteinExistence type="predicted"/>
<dbReference type="CDD" id="cd06170">
    <property type="entry name" value="LuxR_C_like"/>
    <property type="match status" value="1"/>
</dbReference>
<keyword evidence="8" id="KW-1185">Reference proteome</keyword>
<sequence length="238" mass="25613">MPILLIADDHPLFRAALRGAAAEAVADMHVEEADTFDGVIAVLDARSDIDLVLLDLHMPGNHGLAGLAAIRAQFPAVAVALVSANEDPQVIRRALDHGAAGYIPKSAGLDEMRQAIRSVLACEQWLPPALRGPVERADSLPHDADLAARLASLTPQQFRVLTLVAQGLLNKQIADRLDVQERTVKAHLSAIFEKLGVRNRTHAGVILRELEIGDPARRVEPDVADRADESRTGTSPTQ</sequence>
<organism evidence="7 8">
    <name type="scientific">Luteimonas salinilitoris</name>
    <dbReference type="NCBI Taxonomy" id="3237697"/>
    <lineage>
        <taxon>Bacteria</taxon>
        <taxon>Pseudomonadati</taxon>
        <taxon>Pseudomonadota</taxon>
        <taxon>Gammaproteobacteria</taxon>
        <taxon>Lysobacterales</taxon>
        <taxon>Lysobacteraceae</taxon>
        <taxon>Luteimonas</taxon>
    </lineage>
</organism>
<feature type="domain" description="HTH luxR-type" evidence="5">
    <location>
        <begin position="146"/>
        <end position="211"/>
    </location>
</feature>
<feature type="region of interest" description="Disordered" evidence="4">
    <location>
        <begin position="218"/>
        <end position="238"/>
    </location>
</feature>
<evidence type="ECO:0000256" key="1">
    <source>
        <dbReference type="ARBA" id="ARBA00022553"/>
    </source>
</evidence>
<accession>A0ABV4HT30</accession>
<dbReference type="InterPro" id="IPR036388">
    <property type="entry name" value="WH-like_DNA-bd_sf"/>
</dbReference>
<evidence type="ECO:0000256" key="2">
    <source>
        <dbReference type="ARBA" id="ARBA00023125"/>
    </source>
</evidence>
<protein>
    <submittedName>
        <fullName evidence="7">Response regulator</fullName>
    </submittedName>
</protein>
<dbReference type="CDD" id="cd17535">
    <property type="entry name" value="REC_NarL-like"/>
    <property type="match status" value="1"/>
</dbReference>
<dbReference type="PROSITE" id="PS50043">
    <property type="entry name" value="HTH_LUXR_2"/>
    <property type="match status" value="1"/>
</dbReference>
<dbReference type="EMBL" id="JBFWIC010000023">
    <property type="protein sequence ID" value="MEZ0475912.1"/>
    <property type="molecule type" value="Genomic_DNA"/>
</dbReference>
<dbReference type="InterPro" id="IPR001789">
    <property type="entry name" value="Sig_transdc_resp-reg_receiver"/>
</dbReference>
<comment type="caution">
    <text evidence="7">The sequence shown here is derived from an EMBL/GenBank/DDBJ whole genome shotgun (WGS) entry which is preliminary data.</text>
</comment>
<dbReference type="SUPFAM" id="SSF46894">
    <property type="entry name" value="C-terminal effector domain of the bipartite response regulators"/>
    <property type="match status" value="1"/>
</dbReference>
<evidence type="ECO:0000259" key="5">
    <source>
        <dbReference type="PROSITE" id="PS50043"/>
    </source>
</evidence>
<dbReference type="InterPro" id="IPR016032">
    <property type="entry name" value="Sig_transdc_resp-reg_C-effctor"/>
</dbReference>
<dbReference type="InterPro" id="IPR058245">
    <property type="entry name" value="NreC/VraR/RcsB-like_REC"/>
</dbReference>
<evidence type="ECO:0000313" key="8">
    <source>
        <dbReference type="Proteomes" id="UP001566331"/>
    </source>
</evidence>
<dbReference type="PROSITE" id="PS50110">
    <property type="entry name" value="RESPONSE_REGULATORY"/>
    <property type="match status" value="1"/>
</dbReference>
<evidence type="ECO:0000313" key="7">
    <source>
        <dbReference type="EMBL" id="MEZ0475912.1"/>
    </source>
</evidence>
<keyword evidence="2" id="KW-0238">DNA-binding</keyword>
<feature type="compositionally biased region" description="Basic and acidic residues" evidence="4">
    <location>
        <begin position="218"/>
        <end position="231"/>
    </location>
</feature>
<dbReference type="PRINTS" id="PR00038">
    <property type="entry name" value="HTHLUXR"/>
</dbReference>
<dbReference type="SMART" id="SM00421">
    <property type="entry name" value="HTH_LUXR"/>
    <property type="match status" value="1"/>
</dbReference>
<feature type="modified residue" description="4-aspartylphosphate" evidence="3">
    <location>
        <position position="55"/>
    </location>
</feature>
<keyword evidence="1 3" id="KW-0597">Phosphoprotein</keyword>
<dbReference type="Pfam" id="PF00072">
    <property type="entry name" value="Response_reg"/>
    <property type="match status" value="1"/>
</dbReference>
<dbReference type="InterPro" id="IPR011006">
    <property type="entry name" value="CheY-like_superfamily"/>
</dbReference>
<dbReference type="InterPro" id="IPR051015">
    <property type="entry name" value="EvgA-like"/>
</dbReference>